<dbReference type="eggNOG" id="KOG2084">
    <property type="taxonomic scope" value="Eukaryota"/>
</dbReference>
<keyword evidence="2" id="KW-1185">Reference proteome</keyword>
<evidence type="ECO:0000313" key="1">
    <source>
        <dbReference type="EMBL" id="EFA07766.1"/>
    </source>
</evidence>
<accession>D6WV83</accession>
<organism evidence="1 2">
    <name type="scientific">Tribolium castaneum</name>
    <name type="common">Red flour beetle</name>
    <dbReference type="NCBI Taxonomy" id="7070"/>
    <lineage>
        <taxon>Eukaryota</taxon>
        <taxon>Metazoa</taxon>
        <taxon>Ecdysozoa</taxon>
        <taxon>Arthropoda</taxon>
        <taxon>Hexapoda</taxon>
        <taxon>Insecta</taxon>
        <taxon>Pterygota</taxon>
        <taxon>Neoptera</taxon>
        <taxon>Endopterygota</taxon>
        <taxon>Coleoptera</taxon>
        <taxon>Polyphaga</taxon>
        <taxon>Cucujiformia</taxon>
        <taxon>Tenebrionidae</taxon>
        <taxon>Tenebrionidae incertae sedis</taxon>
        <taxon>Tribolium</taxon>
    </lineage>
</organism>
<dbReference type="AlphaFoldDB" id="D6WV83"/>
<name>D6WV83_TRICA</name>
<dbReference type="PANTHER" id="PTHR47111:SF1">
    <property type="entry name" value="SET AND MYND DOMAIN-CONTAINING PROTEIN 4"/>
    <property type="match status" value="1"/>
</dbReference>
<dbReference type="InterPro" id="IPR011990">
    <property type="entry name" value="TPR-like_helical_dom_sf"/>
</dbReference>
<dbReference type="EMBL" id="KQ971363">
    <property type="protein sequence ID" value="EFA07766.1"/>
    <property type="molecule type" value="Genomic_DNA"/>
</dbReference>
<reference evidence="1 2" key="1">
    <citation type="journal article" date="2008" name="Nature">
        <title>The genome of the model beetle and pest Tribolium castaneum.</title>
        <authorList>
            <consortium name="Tribolium Genome Sequencing Consortium"/>
            <person name="Richards S."/>
            <person name="Gibbs R.A."/>
            <person name="Weinstock G.M."/>
            <person name="Brown S.J."/>
            <person name="Denell R."/>
            <person name="Beeman R.W."/>
            <person name="Gibbs R."/>
            <person name="Beeman R.W."/>
            <person name="Brown S.J."/>
            <person name="Bucher G."/>
            <person name="Friedrich M."/>
            <person name="Grimmelikhuijzen C.J."/>
            <person name="Klingler M."/>
            <person name="Lorenzen M."/>
            <person name="Richards S."/>
            <person name="Roth S."/>
            <person name="Schroder R."/>
            <person name="Tautz D."/>
            <person name="Zdobnov E.M."/>
            <person name="Muzny D."/>
            <person name="Gibbs R.A."/>
            <person name="Weinstock G.M."/>
            <person name="Attaway T."/>
            <person name="Bell S."/>
            <person name="Buhay C.J."/>
            <person name="Chandrabose M.N."/>
            <person name="Chavez D."/>
            <person name="Clerk-Blankenburg K.P."/>
            <person name="Cree A."/>
            <person name="Dao M."/>
            <person name="Davis C."/>
            <person name="Chacko J."/>
            <person name="Dinh H."/>
            <person name="Dugan-Rocha S."/>
            <person name="Fowler G."/>
            <person name="Garner T.T."/>
            <person name="Garnes J."/>
            <person name="Gnirke A."/>
            <person name="Hawes A."/>
            <person name="Hernandez J."/>
            <person name="Hines S."/>
            <person name="Holder M."/>
            <person name="Hume J."/>
            <person name="Jhangiani S.N."/>
            <person name="Joshi V."/>
            <person name="Khan Z.M."/>
            <person name="Jackson L."/>
            <person name="Kovar C."/>
            <person name="Kowis A."/>
            <person name="Lee S."/>
            <person name="Lewis L.R."/>
            <person name="Margolis J."/>
            <person name="Morgan M."/>
            <person name="Nazareth L.V."/>
            <person name="Nguyen N."/>
            <person name="Okwuonu G."/>
            <person name="Parker D."/>
            <person name="Richards S."/>
            <person name="Ruiz S.J."/>
            <person name="Santibanez J."/>
            <person name="Savard J."/>
            <person name="Scherer S.E."/>
            <person name="Schneider B."/>
            <person name="Sodergren E."/>
            <person name="Tautz D."/>
            <person name="Vattahil S."/>
            <person name="Villasana D."/>
            <person name="White C.S."/>
            <person name="Wright R."/>
            <person name="Park Y."/>
            <person name="Beeman R.W."/>
            <person name="Lord J."/>
            <person name="Oppert B."/>
            <person name="Lorenzen M."/>
            <person name="Brown S."/>
            <person name="Wang L."/>
            <person name="Savard J."/>
            <person name="Tautz D."/>
            <person name="Richards S."/>
            <person name="Weinstock G."/>
            <person name="Gibbs R.A."/>
            <person name="Liu Y."/>
            <person name="Worley K."/>
            <person name="Weinstock G."/>
            <person name="Elsik C.G."/>
            <person name="Reese J.T."/>
            <person name="Elhaik E."/>
            <person name="Landan G."/>
            <person name="Graur D."/>
            <person name="Arensburger P."/>
            <person name="Atkinson P."/>
            <person name="Beeman R.W."/>
            <person name="Beidler J."/>
            <person name="Brown S.J."/>
            <person name="Demuth J.P."/>
            <person name="Drury D.W."/>
            <person name="Du Y.Z."/>
            <person name="Fujiwara H."/>
            <person name="Lorenzen M."/>
            <person name="Maselli V."/>
            <person name="Osanai M."/>
            <person name="Park Y."/>
            <person name="Robertson H.M."/>
            <person name="Tu Z."/>
            <person name="Wang J.J."/>
            <person name="Wang S."/>
            <person name="Richards S."/>
            <person name="Song H."/>
            <person name="Zhang L."/>
            <person name="Sodergren E."/>
            <person name="Werner D."/>
            <person name="Stanke M."/>
            <person name="Morgenstern B."/>
            <person name="Solovyev V."/>
            <person name="Kosarev P."/>
            <person name="Brown G."/>
            <person name="Chen H.C."/>
            <person name="Ermolaeva O."/>
            <person name="Hlavina W."/>
            <person name="Kapustin Y."/>
            <person name="Kiryutin B."/>
            <person name="Kitts P."/>
            <person name="Maglott D."/>
            <person name="Pruitt K."/>
            <person name="Sapojnikov V."/>
            <person name="Souvorov A."/>
            <person name="Mackey A.J."/>
            <person name="Waterhouse R.M."/>
            <person name="Wyder S."/>
            <person name="Zdobnov E.M."/>
            <person name="Zdobnov E.M."/>
            <person name="Wyder S."/>
            <person name="Kriventseva E.V."/>
            <person name="Kadowaki T."/>
            <person name="Bork P."/>
            <person name="Aranda M."/>
            <person name="Bao R."/>
            <person name="Beermann A."/>
            <person name="Berns N."/>
            <person name="Bolognesi R."/>
            <person name="Bonneton F."/>
            <person name="Bopp D."/>
            <person name="Brown S.J."/>
            <person name="Bucher G."/>
            <person name="Butts T."/>
            <person name="Chaumot A."/>
            <person name="Denell R.E."/>
            <person name="Ferrier D.E."/>
            <person name="Friedrich M."/>
            <person name="Gordon C.M."/>
            <person name="Jindra M."/>
            <person name="Klingler M."/>
            <person name="Lan Q."/>
            <person name="Lattorff H.M."/>
            <person name="Laudet V."/>
            <person name="von Levetsow C."/>
            <person name="Liu Z."/>
            <person name="Lutz R."/>
            <person name="Lynch J.A."/>
            <person name="da Fonseca R.N."/>
            <person name="Posnien N."/>
            <person name="Reuter R."/>
            <person name="Roth S."/>
            <person name="Savard J."/>
            <person name="Schinko J.B."/>
            <person name="Schmitt C."/>
            <person name="Schoppmeier M."/>
            <person name="Schroder R."/>
            <person name="Shippy T.D."/>
            <person name="Simonnet F."/>
            <person name="Marques-Souza H."/>
            <person name="Tautz D."/>
            <person name="Tomoyasu Y."/>
            <person name="Trauner J."/>
            <person name="Van der Zee M."/>
            <person name="Vervoort M."/>
            <person name="Wittkopp N."/>
            <person name="Wimmer E.A."/>
            <person name="Yang X."/>
            <person name="Jones A.K."/>
            <person name="Sattelle D.B."/>
            <person name="Ebert P.R."/>
            <person name="Nelson D."/>
            <person name="Scott J.G."/>
            <person name="Beeman R.W."/>
            <person name="Muthukrishnan S."/>
            <person name="Kramer K.J."/>
            <person name="Arakane Y."/>
            <person name="Beeman R.W."/>
            <person name="Zhu Q."/>
            <person name="Hogenkamp D."/>
            <person name="Dixit R."/>
            <person name="Oppert B."/>
            <person name="Jiang H."/>
            <person name="Zou Z."/>
            <person name="Marshall J."/>
            <person name="Elpidina E."/>
            <person name="Vinokurov K."/>
            <person name="Oppert C."/>
            <person name="Zou Z."/>
            <person name="Evans J."/>
            <person name="Lu Z."/>
            <person name="Zhao P."/>
            <person name="Sumathipala N."/>
            <person name="Altincicek B."/>
            <person name="Vilcinskas A."/>
            <person name="Williams M."/>
            <person name="Hultmark D."/>
            <person name="Hetru C."/>
            <person name="Jiang H."/>
            <person name="Grimmelikhuijzen C.J."/>
            <person name="Hauser F."/>
            <person name="Cazzamali G."/>
            <person name="Williamson M."/>
            <person name="Park Y."/>
            <person name="Li B."/>
            <person name="Tanaka Y."/>
            <person name="Predel R."/>
            <person name="Neupert S."/>
            <person name="Schachtner J."/>
            <person name="Verleyen P."/>
            <person name="Raible F."/>
            <person name="Bork P."/>
            <person name="Friedrich M."/>
            <person name="Walden K.K."/>
            <person name="Robertson H.M."/>
            <person name="Angeli S."/>
            <person name="Foret S."/>
            <person name="Bucher G."/>
            <person name="Schuetz S."/>
            <person name="Maleszka R."/>
            <person name="Wimmer E.A."/>
            <person name="Beeman R.W."/>
            <person name="Lorenzen M."/>
            <person name="Tomoyasu Y."/>
            <person name="Miller S.C."/>
            <person name="Grossmann D."/>
            <person name="Bucher G."/>
        </authorList>
    </citation>
    <scope>NUCLEOTIDE SEQUENCE [LARGE SCALE GENOMIC DNA]</scope>
    <source>
        <strain evidence="1 2">Georgia GA2</strain>
    </source>
</reference>
<reference evidence="1 2" key="2">
    <citation type="journal article" date="2010" name="Nucleic Acids Res.">
        <title>BeetleBase in 2010: revisions to provide comprehensive genomic information for Tribolium castaneum.</title>
        <authorList>
            <person name="Kim H.S."/>
            <person name="Murphy T."/>
            <person name="Xia J."/>
            <person name="Caragea D."/>
            <person name="Park Y."/>
            <person name="Beeman R.W."/>
            <person name="Lorenzen M.D."/>
            <person name="Butcher S."/>
            <person name="Manak J.R."/>
            <person name="Brown S.J."/>
        </authorList>
    </citation>
    <scope>GENOME REANNOTATION</scope>
    <source>
        <strain evidence="1 2">Georgia GA2</strain>
    </source>
</reference>
<dbReference type="SUPFAM" id="SSF82199">
    <property type="entry name" value="SET domain"/>
    <property type="match status" value="1"/>
</dbReference>
<dbReference type="HOGENOM" id="CLU_484265_0_0_1"/>
<dbReference type="FunCoup" id="D6WV83">
    <property type="interactions" value="1158"/>
</dbReference>
<evidence type="ECO:0000313" key="2">
    <source>
        <dbReference type="Proteomes" id="UP000007266"/>
    </source>
</evidence>
<dbReference type="STRING" id="7070.D6WV83"/>
<dbReference type="PhylomeDB" id="D6WV83"/>
<dbReference type="InParanoid" id="D6WV83"/>
<sequence>MATFAGSEFNDLAKLLFKCLSTTNLNFDPLMYIENFEKCKTNVSRVEFVLKDMQRYPKIFAKFTKDKKDDQVALKHYENGRFAFNNFNYWDALENYTQCIACAENPRTLAMGHRNRAECFLQLKMKTKCEEEIKRAKSHSLKQEIDDFIAKLNQIEDSTCKTFEPIPGYINFHPNDNIQSANNCVKIGPNLIVASRDIEIGEILAIEKPWAAVLTTDRLTHCHECLCLCYNLIPCPKCTVALFCSELCKDKARSYHKYECPILLTICYRALCEFAIDEAMLLAFKVAILAKDDYSNLDYMRLDGTYRSDRYNEVHFLKPDGEFSRFEIFHQAILTAFVFDLLWQYTSFFSGIFFSTDTQIKFKDVFMMQLQRSHSAVKIYEFVQKFDFYGTANYGLGAYSFFSLFPHSCCANVMKTYHGNVMVLRAINTIKEGEVCFVNRFGLRYDVADKKMRQKFLSDYKIPSCECKACKEDWVPNLDGVDSICEKLDVPVMELGEIVTNLIGINVDKASVFLPLLKEELEKCEMAEPDGSVLALKHLIVHCFVIFGNKKIQYDGRDVVFEL</sequence>
<dbReference type="SUPFAM" id="SSF48452">
    <property type="entry name" value="TPR-like"/>
    <property type="match status" value="1"/>
</dbReference>
<dbReference type="Gene3D" id="6.10.140.2220">
    <property type="match status" value="1"/>
</dbReference>
<dbReference type="PANTHER" id="PTHR47111">
    <property type="entry name" value="BCDNA.LD29892"/>
    <property type="match status" value="1"/>
</dbReference>
<dbReference type="Gene3D" id="1.25.40.10">
    <property type="entry name" value="Tetratricopeptide repeat domain"/>
    <property type="match status" value="1"/>
</dbReference>
<dbReference type="OrthoDB" id="2018133at2759"/>
<dbReference type="Proteomes" id="UP000007266">
    <property type="component" value="Linkage group 8"/>
</dbReference>
<dbReference type="Gene3D" id="2.170.270.10">
    <property type="entry name" value="SET domain"/>
    <property type="match status" value="1"/>
</dbReference>
<proteinExistence type="predicted"/>
<protein>
    <submittedName>
        <fullName evidence="1">SET and MYND domain-containing protein 4-like Protein</fullName>
    </submittedName>
</protein>
<dbReference type="KEGG" id="tca:100141902"/>
<dbReference type="InterPro" id="IPR046341">
    <property type="entry name" value="SET_dom_sf"/>
</dbReference>
<dbReference type="Gene3D" id="1.10.220.160">
    <property type="match status" value="1"/>
</dbReference>
<gene>
    <name evidence="1" type="primary">AUGUSTUS-3.0.2_05320</name>
    <name evidence="1" type="ORF">TcasGA2_TC005320</name>
</gene>